<dbReference type="InterPro" id="IPR000836">
    <property type="entry name" value="PRTase_dom"/>
</dbReference>
<organism evidence="3 4">
    <name type="scientific">Candidatus Gallibacteroides avistercoris</name>
    <dbReference type="NCBI Taxonomy" id="2840833"/>
    <lineage>
        <taxon>Bacteria</taxon>
        <taxon>Pseudomonadati</taxon>
        <taxon>Bacteroidota</taxon>
        <taxon>Bacteroidia</taxon>
        <taxon>Bacteroidales</taxon>
        <taxon>Bacteroidaceae</taxon>
        <taxon>Bacteroidaceae incertae sedis</taxon>
        <taxon>Candidatus Gallibacteroides</taxon>
    </lineage>
</organism>
<proteinExistence type="inferred from homology"/>
<dbReference type="PANTHER" id="PTHR47505:SF1">
    <property type="entry name" value="DNA UTILIZATION PROTEIN YHGH"/>
    <property type="match status" value="1"/>
</dbReference>
<dbReference type="SUPFAM" id="SSF53271">
    <property type="entry name" value="PRTase-like"/>
    <property type="match status" value="1"/>
</dbReference>
<gene>
    <name evidence="3" type="ORF">IAB03_01415</name>
</gene>
<evidence type="ECO:0000259" key="2">
    <source>
        <dbReference type="Pfam" id="PF18912"/>
    </source>
</evidence>
<dbReference type="InterPro" id="IPR051910">
    <property type="entry name" value="ComF/GntX_DNA_util-trans"/>
</dbReference>
<dbReference type="EMBL" id="DVNA01000034">
    <property type="protein sequence ID" value="HIU54447.1"/>
    <property type="molecule type" value="Genomic_DNA"/>
</dbReference>
<name>A0A9D1M6K0_9BACT</name>
<sequence>MKRLLSELIDLFYPRLCLICQQQLMANERHLCLHCLQQMPRTHYHRQPGNPVEQLFWGKVEIVSAQSYFFFLPEGHFRHLIHAIKYAGQADAARYLGARYAAEIAADGKLTDIDYLVPVPLHPKRFRQRGYNQSEKIAHGVADVFHKPVLTKLLYRKYASETQTHKSVYDRWENMQGIFGTHEVELPLYPHLLLIDDVITTGATLTACAQEILLRHPTARISILSLAVAP</sequence>
<reference evidence="3" key="1">
    <citation type="submission" date="2020-10" db="EMBL/GenBank/DDBJ databases">
        <authorList>
            <person name="Gilroy R."/>
        </authorList>
    </citation>
    <scope>NUCLEOTIDE SEQUENCE</scope>
    <source>
        <strain evidence="3">CHK158-818</strain>
    </source>
</reference>
<feature type="domain" description="Double zinc ribbon" evidence="2">
    <location>
        <begin position="8"/>
        <end position="41"/>
    </location>
</feature>
<dbReference type="InterPro" id="IPR029057">
    <property type="entry name" value="PRTase-like"/>
</dbReference>
<dbReference type="Gene3D" id="3.40.50.2020">
    <property type="match status" value="1"/>
</dbReference>
<evidence type="ECO:0000256" key="1">
    <source>
        <dbReference type="ARBA" id="ARBA00008007"/>
    </source>
</evidence>
<dbReference type="Proteomes" id="UP000824112">
    <property type="component" value="Unassembled WGS sequence"/>
</dbReference>
<comment type="similarity">
    <text evidence="1">Belongs to the ComF/GntX family.</text>
</comment>
<dbReference type="Pfam" id="PF18912">
    <property type="entry name" value="DZR_2"/>
    <property type="match status" value="1"/>
</dbReference>
<evidence type="ECO:0000313" key="3">
    <source>
        <dbReference type="EMBL" id="HIU54447.1"/>
    </source>
</evidence>
<evidence type="ECO:0000313" key="4">
    <source>
        <dbReference type="Proteomes" id="UP000824112"/>
    </source>
</evidence>
<comment type="caution">
    <text evidence="3">The sequence shown here is derived from an EMBL/GenBank/DDBJ whole genome shotgun (WGS) entry which is preliminary data.</text>
</comment>
<reference evidence="3" key="2">
    <citation type="journal article" date="2021" name="PeerJ">
        <title>Extensive microbial diversity within the chicken gut microbiome revealed by metagenomics and culture.</title>
        <authorList>
            <person name="Gilroy R."/>
            <person name="Ravi A."/>
            <person name="Getino M."/>
            <person name="Pursley I."/>
            <person name="Horton D.L."/>
            <person name="Alikhan N.F."/>
            <person name="Baker D."/>
            <person name="Gharbi K."/>
            <person name="Hall N."/>
            <person name="Watson M."/>
            <person name="Adriaenssens E.M."/>
            <person name="Foster-Nyarko E."/>
            <person name="Jarju S."/>
            <person name="Secka A."/>
            <person name="Antonio M."/>
            <person name="Oren A."/>
            <person name="Chaudhuri R.R."/>
            <person name="La Ragione R."/>
            <person name="Hildebrand F."/>
            <person name="Pallen M.J."/>
        </authorList>
    </citation>
    <scope>NUCLEOTIDE SEQUENCE</scope>
    <source>
        <strain evidence="3">CHK158-818</strain>
    </source>
</reference>
<protein>
    <submittedName>
        <fullName evidence="3">ComF family protein</fullName>
    </submittedName>
</protein>
<dbReference type="InterPro" id="IPR044005">
    <property type="entry name" value="DZR_2"/>
</dbReference>
<dbReference type="CDD" id="cd06223">
    <property type="entry name" value="PRTases_typeI"/>
    <property type="match status" value="1"/>
</dbReference>
<dbReference type="AlphaFoldDB" id="A0A9D1M6K0"/>
<accession>A0A9D1M6K0</accession>
<dbReference type="PANTHER" id="PTHR47505">
    <property type="entry name" value="DNA UTILIZATION PROTEIN YHGH"/>
    <property type="match status" value="1"/>
</dbReference>